<dbReference type="AlphaFoldDB" id="A0A8R7TH61"/>
<protein>
    <submittedName>
        <fullName evidence="2">Uncharacterized protein</fullName>
    </submittedName>
</protein>
<sequence>MDAAIEPRPPQARHRPSPFPARSGRPGPRCPLAGISPALHV</sequence>
<keyword evidence="3" id="KW-1185">Reference proteome</keyword>
<dbReference type="Proteomes" id="UP000015106">
    <property type="component" value="Chromosome 2"/>
</dbReference>
<dbReference type="Gramene" id="TuG1812G0200002711.01.T01">
    <property type="protein sequence ID" value="TuG1812G0200002711.01.T01.cds255846"/>
    <property type="gene ID" value="TuG1812G0200002711.01"/>
</dbReference>
<proteinExistence type="predicted"/>
<reference evidence="2" key="2">
    <citation type="submission" date="2018-03" db="EMBL/GenBank/DDBJ databases">
        <title>The Triticum urartu genome reveals the dynamic nature of wheat genome evolution.</title>
        <authorList>
            <person name="Ling H."/>
            <person name="Ma B."/>
            <person name="Shi X."/>
            <person name="Liu H."/>
            <person name="Dong L."/>
            <person name="Sun H."/>
            <person name="Cao Y."/>
            <person name="Gao Q."/>
            <person name="Zheng S."/>
            <person name="Li Y."/>
            <person name="Yu Y."/>
            <person name="Du H."/>
            <person name="Qi M."/>
            <person name="Li Y."/>
            <person name="Yu H."/>
            <person name="Cui Y."/>
            <person name="Wang N."/>
            <person name="Chen C."/>
            <person name="Wu H."/>
            <person name="Zhao Y."/>
            <person name="Zhang J."/>
            <person name="Li Y."/>
            <person name="Zhou W."/>
            <person name="Zhang B."/>
            <person name="Hu W."/>
            <person name="Eijk M."/>
            <person name="Tang J."/>
            <person name="Witsenboer H."/>
            <person name="Zhao S."/>
            <person name="Li Z."/>
            <person name="Zhang A."/>
            <person name="Wang D."/>
            <person name="Liang C."/>
        </authorList>
    </citation>
    <scope>NUCLEOTIDE SEQUENCE [LARGE SCALE GENOMIC DNA]</scope>
    <source>
        <strain evidence="2">cv. G1812</strain>
    </source>
</reference>
<reference evidence="3" key="1">
    <citation type="journal article" date="2013" name="Nature">
        <title>Draft genome of the wheat A-genome progenitor Triticum urartu.</title>
        <authorList>
            <person name="Ling H.Q."/>
            <person name="Zhao S."/>
            <person name="Liu D."/>
            <person name="Wang J."/>
            <person name="Sun H."/>
            <person name="Zhang C."/>
            <person name="Fan H."/>
            <person name="Li D."/>
            <person name="Dong L."/>
            <person name="Tao Y."/>
            <person name="Gao C."/>
            <person name="Wu H."/>
            <person name="Li Y."/>
            <person name="Cui Y."/>
            <person name="Guo X."/>
            <person name="Zheng S."/>
            <person name="Wang B."/>
            <person name="Yu K."/>
            <person name="Liang Q."/>
            <person name="Yang W."/>
            <person name="Lou X."/>
            <person name="Chen J."/>
            <person name="Feng M."/>
            <person name="Jian J."/>
            <person name="Zhang X."/>
            <person name="Luo G."/>
            <person name="Jiang Y."/>
            <person name="Liu J."/>
            <person name="Wang Z."/>
            <person name="Sha Y."/>
            <person name="Zhang B."/>
            <person name="Wu H."/>
            <person name="Tang D."/>
            <person name="Shen Q."/>
            <person name="Xue P."/>
            <person name="Zou S."/>
            <person name="Wang X."/>
            <person name="Liu X."/>
            <person name="Wang F."/>
            <person name="Yang Y."/>
            <person name="An X."/>
            <person name="Dong Z."/>
            <person name="Zhang K."/>
            <person name="Zhang X."/>
            <person name="Luo M.C."/>
            <person name="Dvorak J."/>
            <person name="Tong Y."/>
            <person name="Wang J."/>
            <person name="Yang H."/>
            <person name="Li Z."/>
            <person name="Wang D."/>
            <person name="Zhang A."/>
            <person name="Wang J."/>
        </authorList>
    </citation>
    <scope>NUCLEOTIDE SEQUENCE</scope>
    <source>
        <strain evidence="3">cv. G1812</strain>
    </source>
</reference>
<feature type="region of interest" description="Disordered" evidence="1">
    <location>
        <begin position="1"/>
        <end position="41"/>
    </location>
</feature>
<organism evidence="2 3">
    <name type="scientific">Triticum urartu</name>
    <name type="common">Red wild einkorn</name>
    <name type="synonym">Crithodium urartu</name>
    <dbReference type="NCBI Taxonomy" id="4572"/>
    <lineage>
        <taxon>Eukaryota</taxon>
        <taxon>Viridiplantae</taxon>
        <taxon>Streptophyta</taxon>
        <taxon>Embryophyta</taxon>
        <taxon>Tracheophyta</taxon>
        <taxon>Spermatophyta</taxon>
        <taxon>Magnoliopsida</taxon>
        <taxon>Liliopsida</taxon>
        <taxon>Poales</taxon>
        <taxon>Poaceae</taxon>
        <taxon>BOP clade</taxon>
        <taxon>Pooideae</taxon>
        <taxon>Triticodae</taxon>
        <taxon>Triticeae</taxon>
        <taxon>Triticinae</taxon>
        <taxon>Triticum</taxon>
    </lineage>
</organism>
<evidence type="ECO:0000313" key="2">
    <source>
        <dbReference type="EnsemblPlants" id="TuG1812G0200002711.01.T01.cds255846"/>
    </source>
</evidence>
<name>A0A8R7TH61_TRIUA</name>
<reference evidence="2" key="3">
    <citation type="submission" date="2022-06" db="UniProtKB">
        <authorList>
            <consortium name="EnsemblPlants"/>
        </authorList>
    </citation>
    <scope>IDENTIFICATION</scope>
</reference>
<evidence type="ECO:0000313" key="3">
    <source>
        <dbReference type="Proteomes" id="UP000015106"/>
    </source>
</evidence>
<dbReference type="EnsemblPlants" id="TuG1812G0200002711.01.T01">
    <property type="protein sequence ID" value="TuG1812G0200002711.01.T01.cds255846"/>
    <property type="gene ID" value="TuG1812G0200002711.01"/>
</dbReference>
<accession>A0A8R7TH61</accession>
<evidence type="ECO:0000256" key="1">
    <source>
        <dbReference type="SAM" id="MobiDB-lite"/>
    </source>
</evidence>